<evidence type="ECO:0000313" key="2">
    <source>
        <dbReference type="EMBL" id="XCH10901.1"/>
    </source>
</evidence>
<dbReference type="EMBL" id="CP159279">
    <property type="protein sequence ID" value="XCH10901.1"/>
    <property type="molecule type" value="Genomic_DNA"/>
</dbReference>
<dbReference type="RefSeq" id="WP_003804521.1">
    <property type="nucleotide sequence ID" value="NZ_CP159279.1"/>
</dbReference>
<name>A0AAU8ENC0_9MICC</name>
<keyword evidence="1" id="KW-0472">Membrane</keyword>
<organism evidence="2">
    <name type="scientific">Arthrobacter sp. K5</name>
    <dbReference type="NCBI Taxonomy" id="2839623"/>
    <lineage>
        <taxon>Bacteria</taxon>
        <taxon>Bacillati</taxon>
        <taxon>Actinomycetota</taxon>
        <taxon>Actinomycetes</taxon>
        <taxon>Micrococcales</taxon>
        <taxon>Micrococcaceae</taxon>
        <taxon>Arthrobacter</taxon>
    </lineage>
</organism>
<keyword evidence="1" id="KW-1133">Transmembrane helix</keyword>
<gene>
    <name evidence="2" type="ORF">ABRP34_19155</name>
</gene>
<accession>A0AAU8ENC0</accession>
<dbReference type="AlphaFoldDB" id="A0AAU8ENC0"/>
<proteinExistence type="predicted"/>
<keyword evidence="1" id="KW-0812">Transmembrane</keyword>
<feature type="transmembrane region" description="Helical" evidence="1">
    <location>
        <begin position="31"/>
        <end position="49"/>
    </location>
</feature>
<sequence length="51" mass="5418">MASNRNTNSTRRATAQAVPAGISSWTRERKIYLAIGVLASLAGVLLIAFSL</sequence>
<evidence type="ECO:0000256" key="1">
    <source>
        <dbReference type="SAM" id="Phobius"/>
    </source>
</evidence>
<protein>
    <submittedName>
        <fullName evidence="2">Uncharacterized protein</fullName>
    </submittedName>
</protein>
<reference evidence="2" key="1">
    <citation type="submission" date="2024-06" db="EMBL/GenBank/DDBJ databases">
        <title>Biodegradation of dimethachlon by Arthrobacter sp. K5: mechanistic insights and ecological implications.</title>
        <authorList>
            <person name="Hu S."/>
            <person name="Lu P."/>
        </authorList>
    </citation>
    <scope>NUCLEOTIDE SEQUENCE</scope>
    <source>
        <strain evidence="2">K5</strain>
    </source>
</reference>